<name>A0A382VWA3_9ZZZZ</name>
<accession>A0A382VWA3</accession>
<dbReference type="PROSITE" id="PS50093">
    <property type="entry name" value="PKD"/>
    <property type="match status" value="1"/>
</dbReference>
<dbReference type="CDD" id="cd00146">
    <property type="entry name" value="PKD"/>
    <property type="match status" value="1"/>
</dbReference>
<feature type="region of interest" description="Disordered" evidence="1">
    <location>
        <begin position="258"/>
        <end position="281"/>
    </location>
</feature>
<dbReference type="Pfam" id="PF18911">
    <property type="entry name" value="PKD_4"/>
    <property type="match status" value="1"/>
</dbReference>
<dbReference type="Gene3D" id="2.60.40.10">
    <property type="entry name" value="Immunoglobulins"/>
    <property type="match status" value="1"/>
</dbReference>
<feature type="non-terminal residue" evidence="3">
    <location>
        <position position="1"/>
    </location>
</feature>
<dbReference type="SMART" id="SM00089">
    <property type="entry name" value="PKD"/>
    <property type="match status" value="1"/>
</dbReference>
<proteinExistence type="predicted"/>
<dbReference type="InterPro" id="IPR000601">
    <property type="entry name" value="PKD_dom"/>
</dbReference>
<feature type="domain" description="PKD" evidence="2">
    <location>
        <begin position="171"/>
        <end position="240"/>
    </location>
</feature>
<evidence type="ECO:0000256" key="1">
    <source>
        <dbReference type="SAM" id="MobiDB-lite"/>
    </source>
</evidence>
<dbReference type="EMBL" id="UINC01155094">
    <property type="protein sequence ID" value="SVD50744.1"/>
    <property type="molecule type" value="Genomic_DNA"/>
</dbReference>
<protein>
    <recommendedName>
        <fullName evidence="2">PKD domain-containing protein</fullName>
    </recommendedName>
</protein>
<gene>
    <name evidence="3" type="ORF">METZ01_LOCUS403598</name>
</gene>
<dbReference type="InterPro" id="IPR013783">
    <property type="entry name" value="Ig-like_fold"/>
</dbReference>
<evidence type="ECO:0000313" key="3">
    <source>
        <dbReference type="EMBL" id="SVD50744.1"/>
    </source>
</evidence>
<dbReference type="SUPFAM" id="SSF49299">
    <property type="entry name" value="PKD domain"/>
    <property type="match status" value="1"/>
</dbReference>
<evidence type="ECO:0000259" key="2">
    <source>
        <dbReference type="PROSITE" id="PS50093"/>
    </source>
</evidence>
<dbReference type="AlphaFoldDB" id="A0A382VWA3"/>
<dbReference type="InterPro" id="IPR035986">
    <property type="entry name" value="PKD_dom_sf"/>
</dbReference>
<sequence>DFSTTIIFTGEGQSRGLTVGFSPNATDGYDAGYCSNSGISDYDGCLNSGAEWLFDAYAPPAPPPPAFDAALTWVGDRYFNQILSGDGDLSEHEYGIALSYPSDNLITVTWDNTGWSTLMSSCLLQDAFGGLMGINVDMLSETSLTIPNPAYSTLLLKVTPNDYSVPNPGFMVTGGPENDTTNVAGSEFIFTNTSTVDTNITNLWAWDFGDGEFSDEQNPIHSYDSVSVYTVGLSVTDANGFSRSIIKADHVHVIPAPPVADAGPNQNVDENSEVTLDGSFS</sequence>
<dbReference type="InterPro" id="IPR022409">
    <property type="entry name" value="PKD/Chitinase_dom"/>
</dbReference>
<feature type="non-terminal residue" evidence="3">
    <location>
        <position position="281"/>
    </location>
</feature>
<organism evidence="3">
    <name type="scientific">marine metagenome</name>
    <dbReference type="NCBI Taxonomy" id="408172"/>
    <lineage>
        <taxon>unclassified sequences</taxon>
        <taxon>metagenomes</taxon>
        <taxon>ecological metagenomes</taxon>
    </lineage>
</organism>
<reference evidence="3" key="1">
    <citation type="submission" date="2018-05" db="EMBL/GenBank/DDBJ databases">
        <authorList>
            <person name="Lanie J.A."/>
            <person name="Ng W.-L."/>
            <person name="Kazmierczak K.M."/>
            <person name="Andrzejewski T.M."/>
            <person name="Davidsen T.M."/>
            <person name="Wayne K.J."/>
            <person name="Tettelin H."/>
            <person name="Glass J.I."/>
            <person name="Rusch D."/>
            <person name="Podicherti R."/>
            <person name="Tsui H.-C.T."/>
            <person name="Winkler M.E."/>
        </authorList>
    </citation>
    <scope>NUCLEOTIDE SEQUENCE</scope>
</reference>